<dbReference type="GO" id="GO:0003983">
    <property type="term" value="F:UTP:glucose-1-phosphate uridylyltransferase activity"/>
    <property type="evidence" value="ECO:0007669"/>
    <property type="project" value="UniProtKB-EC"/>
</dbReference>
<keyword evidence="5" id="KW-1185">Reference proteome</keyword>
<dbReference type="Pfam" id="PF01704">
    <property type="entry name" value="UDPGP"/>
    <property type="match status" value="1"/>
</dbReference>
<dbReference type="PANTHER" id="PTHR11952:SF2">
    <property type="entry name" value="LD24639P"/>
    <property type="match status" value="1"/>
</dbReference>
<sequence length="368" mass="40102">MTDTSGFELAKFQELVAQLRKEAQSPSASTPAADLQPLAPSEFQSLPTPGTALHAEYTRLGEEALRRGEIASAILVGGAATRFGGAVKALVPLIDEHTILDLRLEDIRQVGQRCGKPVPVALMTSPMTHKEIAEYVSQKKLERDILLFQQRMLPRLTPGWELFRGADGQLSEAPAGHGDFFRALRESGVGDALRKRGVRHIFFSNIDNMGATLDPVVVGLHVKLGKAMTVEVTPRLNPSGALDTGAAPVRIGEHLQLIEHVDGKKHPLISTNNIAFELSAILDKDIPVPYRVARKKVEGQEVLQIEQITGEASTLVAPGGGPLLPVAFIEVPRKDALTSRFEPLKAPEDMNYVVPRLRERLQSRKSTP</sequence>
<evidence type="ECO:0000313" key="4">
    <source>
        <dbReference type="EMBL" id="MDC0707711.1"/>
    </source>
</evidence>
<comment type="similarity">
    <text evidence="1">Belongs to the UDPGP type 1 family.</text>
</comment>
<dbReference type="EC" id="2.7.7.9" evidence="4"/>
<dbReference type="Gene3D" id="3.90.550.10">
    <property type="entry name" value="Spore Coat Polysaccharide Biosynthesis Protein SpsA, Chain A"/>
    <property type="match status" value="1"/>
</dbReference>
<reference evidence="4 5" key="1">
    <citation type="submission" date="2022-11" db="EMBL/GenBank/DDBJ databases">
        <title>Minimal conservation of predation-associated metabolite biosynthetic gene clusters underscores biosynthetic potential of Myxococcota including descriptions for ten novel species: Archangium lansinium sp. nov., Myxococcus landrumus sp. nov., Nannocystis bai.</title>
        <authorList>
            <person name="Ahearne A."/>
            <person name="Stevens C."/>
            <person name="Dowd S."/>
        </authorList>
    </citation>
    <scope>NUCLEOTIDE SEQUENCE [LARGE SCALE GENOMIC DNA]</scope>
    <source>
        <strain evidence="4 5">NCWAL01</strain>
    </source>
</reference>
<keyword evidence="3 4" id="KW-0548">Nucleotidyltransferase</keyword>
<dbReference type="PANTHER" id="PTHR11952">
    <property type="entry name" value="UDP- GLUCOSE PYROPHOSPHORYLASE"/>
    <property type="match status" value="1"/>
</dbReference>
<evidence type="ECO:0000313" key="5">
    <source>
        <dbReference type="Proteomes" id="UP001221838"/>
    </source>
</evidence>
<dbReference type="InterPro" id="IPR039741">
    <property type="entry name" value="UDP-sugar_pyrophosphorylase"/>
</dbReference>
<dbReference type="InterPro" id="IPR002618">
    <property type="entry name" value="UDPGP_fam"/>
</dbReference>
<proteinExistence type="inferred from homology"/>
<evidence type="ECO:0000256" key="3">
    <source>
        <dbReference type="ARBA" id="ARBA00022695"/>
    </source>
</evidence>
<dbReference type="RefSeq" id="WP_272134943.1">
    <property type="nucleotide sequence ID" value="NZ_JAQNDM010000002.1"/>
</dbReference>
<name>A0ABT5D223_9BACT</name>
<organism evidence="4 5">
    <name type="scientific">Stigmatella ashevillensis</name>
    <dbReference type="NCBI Taxonomy" id="2995309"/>
    <lineage>
        <taxon>Bacteria</taxon>
        <taxon>Pseudomonadati</taxon>
        <taxon>Myxococcota</taxon>
        <taxon>Myxococcia</taxon>
        <taxon>Myxococcales</taxon>
        <taxon>Cystobacterineae</taxon>
        <taxon>Archangiaceae</taxon>
        <taxon>Stigmatella</taxon>
    </lineage>
</organism>
<evidence type="ECO:0000256" key="2">
    <source>
        <dbReference type="ARBA" id="ARBA00022679"/>
    </source>
</evidence>
<keyword evidence="2 4" id="KW-0808">Transferase</keyword>
<gene>
    <name evidence="4" type="ORF">POL68_04450</name>
</gene>
<dbReference type="SUPFAM" id="SSF53448">
    <property type="entry name" value="Nucleotide-diphospho-sugar transferases"/>
    <property type="match status" value="1"/>
</dbReference>
<comment type="caution">
    <text evidence="4">The sequence shown here is derived from an EMBL/GenBank/DDBJ whole genome shotgun (WGS) entry which is preliminary data.</text>
</comment>
<evidence type="ECO:0000256" key="1">
    <source>
        <dbReference type="ARBA" id="ARBA00010401"/>
    </source>
</evidence>
<dbReference type="InterPro" id="IPR029044">
    <property type="entry name" value="Nucleotide-diphossugar_trans"/>
</dbReference>
<accession>A0ABT5D223</accession>
<protein>
    <submittedName>
        <fullName evidence="4">UTP--glucose-1-phosphate uridylyltransferase</fullName>
        <ecNumber evidence="4">2.7.7.9</ecNumber>
    </submittedName>
</protein>
<dbReference type="Proteomes" id="UP001221838">
    <property type="component" value="Unassembled WGS sequence"/>
</dbReference>
<dbReference type="EMBL" id="JAQNDM010000002">
    <property type="protein sequence ID" value="MDC0707711.1"/>
    <property type="molecule type" value="Genomic_DNA"/>
</dbReference>